<evidence type="ECO:0000313" key="3">
    <source>
        <dbReference type="Proteomes" id="UP000026249"/>
    </source>
</evidence>
<feature type="transmembrane region" description="Helical" evidence="1">
    <location>
        <begin position="67"/>
        <end position="84"/>
    </location>
</feature>
<dbReference type="Proteomes" id="UP000026249">
    <property type="component" value="Unassembled WGS sequence"/>
</dbReference>
<keyword evidence="1" id="KW-0472">Membrane</keyword>
<dbReference type="EMBL" id="JFKE01000005">
    <property type="protein sequence ID" value="KAJ55007.1"/>
    <property type="molecule type" value="Genomic_DNA"/>
</dbReference>
<reference evidence="2 3" key="1">
    <citation type="submission" date="2014-03" db="EMBL/GenBank/DDBJ databases">
        <title>Draft Genome Sequence of Actibacterium mucosum KCTC 23349, a Marine Alphaproteobacterium with Complex Ionic Requirements Isolated from Mediterranean Seawater at Malvarrosa Beach, Valencia, Spain.</title>
        <authorList>
            <person name="Arahal D.R."/>
            <person name="Shao Z."/>
            <person name="Lai Q."/>
            <person name="Pujalte M.J."/>
        </authorList>
    </citation>
    <scope>NUCLEOTIDE SEQUENCE [LARGE SCALE GENOMIC DNA]</scope>
    <source>
        <strain evidence="2 3">KCTC 23349</strain>
    </source>
</reference>
<dbReference type="RefSeq" id="WP_035260161.1">
    <property type="nucleotide sequence ID" value="NZ_JFKE01000005.1"/>
</dbReference>
<feature type="transmembrane region" description="Helical" evidence="1">
    <location>
        <begin position="91"/>
        <end position="106"/>
    </location>
</feature>
<name>A0A037ZHJ5_9RHOB</name>
<proteinExistence type="predicted"/>
<dbReference type="STRING" id="1454373.ACMU_14720"/>
<dbReference type="AlphaFoldDB" id="A0A037ZHJ5"/>
<evidence type="ECO:0000256" key="1">
    <source>
        <dbReference type="SAM" id="Phobius"/>
    </source>
</evidence>
<sequence length="156" mass="17520">MTRFGILSFGIVLGLAWLVGLLGYYSRLPGFLPLDFMLFRFQIVSAMQAWQAGDVALHVWGTKGPDTIFLALYGVVLTAVAIWYWQGRLRALMLVLVWVAVGADYVENHYNLRLLAGQGGVGPHLVASWVKFLAIAPPMNWGLVLWFREIRARRVS</sequence>
<keyword evidence="1" id="KW-0812">Transmembrane</keyword>
<protein>
    <submittedName>
        <fullName evidence="2">Uncharacterized protein</fullName>
    </submittedName>
</protein>
<keyword evidence="1" id="KW-1133">Transmembrane helix</keyword>
<feature type="transmembrane region" description="Helical" evidence="1">
    <location>
        <begin position="126"/>
        <end position="147"/>
    </location>
</feature>
<accession>A0A037ZHJ5</accession>
<gene>
    <name evidence="2" type="ORF">ACMU_14720</name>
</gene>
<evidence type="ECO:0000313" key="2">
    <source>
        <dbReference type="EMBL" id="KAJ55007.1"/>
    </source>
</evidence>
<keyword evidence="3" id="KW-1185">Reference proteome</keyword>
<organism evidence="2 3">
    <name type="scientific">Actibacterium mucosum KCTC 23349</name>
    <dbReference type="NCBI Taxonomy" id="1454373"/>
    <lineage>
        <taxon>Bacteria</taxon>
        <taxon>Pseudomonadati</taxon>
        <taxon>Pseudomonadota</taxon>
        <taxon>Alphaproteobacteria</taxon>
        <taxon>Rhodobacterales</taxon>
        <taxon>Roseobacteraceae</taxon>
        <taxon>Actibacterium</taxon>
    </lineage>
</organism>
<feature type="transmembrane region" description="Helical" evidence="1">
    <location>
        <begin position="6"/>
        <end position="25"/>
    </location>
</feature>
<dbReference type="OrthoDB" id="9855685at2"/>
<comment type="caution">
    <text evidence="2">The sequence shown here is derived from an EMBL/GenBank/DDBJ whole genome shotgun (WGS) entry which is preliminary data.</text>
</comment>